<dbReference type="AlphaFoldDB" id="A0AB73B8B7"/>
<name>A0AB73B8B7_CORFL</name>
<dbReference type="GeneID" id="82881562"/>
<evidence type="ECO:0000259" key="2">
    <source>
        <dbReference type="Pfam" id="PF01551"/>
    </source>
</evidence>
<dbReference type="SUPFAM" id="SSF51445">
    <property type="entry name" value="(Trans)glycosidases"/>
    <property type="match status" value="1"/>
</dbReference>
<comment type="caution">
    <text evidence="3">The sequence shown here is derived from an EMBL/GenBank/DDBJ whole genome shotgun (WGS) entry which is preliminary data.</text>
</comment>
<dbReference type="InterPro" id="IPR002053">
    <property type="entry name" value="Glyco_hydro_25"/>
</dbReference>
<dbReference type="GO" id="GO:0003796">
    <property type="term" value="F:lysozyme activity"/>
    <property type="evidence" value="ECO:0007669"/>
    <property type="project" value="InterPro"/>
</dbReference>
<accession>A0AB73B8B7</accession>
<dbReference type="InterPro" id="IPR011055">
    <property type="entry name" value="Dup_hybrid_motif"/>
</dbReference>
<dbReference type="CDD" id="cd12797">
    <property type="entry name" value="M23_peptidase"/>
    <property type="match status" value="1"/>
</dbReference>
<evidence type="ECO:0000313" key="4">
    <source>
        <dbReference type="Proteomes" id="UP000315353"/>
    </source>
</evidence>
<dbReference type="PANTHER" id="PTHR21666">
    <property type="entry name" value="PEPTIDASE-RELATED"/>
    <property type="match status" value="1"/>
</dbReference>
<dbReference type="InterPro" id="IPR050570">
    <property type="entry name" value="Cell_wall_metabolism_enzyme"/>
</dbReference>
<dbReference type="InterPro" id="IPR016047">
    <property type="entry name" value="M23ase_b-sheet_dom"/>
</dbReference>
<dbReference type="Pfam" id="PF01183">
    <property type="entry name" value="Glyco_hydro_25"/>
    <property type="match status" value="1"/>
</dbReference>
<dbReference type="PROSITE" id="PS51904">
    <property type="entry name" value="GLYCOSYL_HYDROL_F25_2"/>
    <property type="match status" value="1"/>
</dbReference>
<feature type="domain" description="M23ase beta-sheet core" evidence="2">
    <location>
        <begin position="25"/>
        <end position="135"/>
    </location>
</feature>
<protein>
    <recommendedName>
        <fullName evidence="2">M23ase beta-sheet core domain-containing protein</fullName>
    </recommendedName>
</protein>
<dbReference type="Gene3D" id="2.70.70.10">
    <property type="entry name" value="Glucose Permease (Domain IIA)"/>
    <property type="match status" value="1"/>
</dbReference>
<evidence type="ECO:0000256" key="1">
    <source>
        <dbReference type="ARBA" id="ARBA00010646"/>
    </source>
</evidence>
<gene>
    <name evidence="3" type="ORF">CFL01nite_12800</name>
</gene>
<dbReference type="PANTHER" id="PTHR21666:SF270">
    <property type="entry name" value="MUREIN HYDROLASE ACTIVATOR ENVC"/>
    <property type="match status" value="1"/>
</dbReference>
<sequence length="455" mass="49535">MARRFMPVRSGAVLTSGFGPRWGSVHRGADYGRDGGSGGDPVFAAQGGTVVHAGAASGFGGPDPAGWVVIDHPTADGSGTTVYGHIIREVTLGQRVEAGQRIGRINPDSSTNGGVAPHIHFEVHPTVWAQSSQVDPVPWLAGAGWPDQPQQQEGGGTVGTLIGLDVSEWQDGLDLTATGADFCIIRTNYGSAHLDWVAVSHITDWRRTGKPYAYYSWLRPNQPIETQADAAKTIWDACGGGAGVWIDVEEEGITRTQVVAFRDALRRRGMYVIGAYSRANFWEALPGGEPSAEEGGGKIWVSHYGSRPDGPYRDIYPGDSSSIWLYPLGDRRPDLWQFTDLGRVPGWVKGVDVNAYRGTEDELRALFTGTTIRKEELDMNAVDRITKYFTDFITGYLGPQIDALQEVWRQLRGPQGEGWPQLGKNEKGQNLTLVDAIAAIRHDIADLRKEIEGKK</sequence>
<organism evidence="3 4">
    <name type="scientific">Corynebacterium flavescens</name>
    <dbReference type="NCBI Taxonomy" id="28028"/>
    <lineage>
        <taxon>Bacteria</taxon>
        <taxon>Bacillati</taxon>
        <taxon>Actinomycetota</taxon>
        <taxon>Actinomycetes</taxon>
        <taxon>Mycobacteriales</taxon>
        <taxon>Corynebacteriaceae</taxon>
        <taxon>Corynebacterium</taxon>
    </lineage>
</organism>
<dbReference type="Gene3D" id="3.20.20.80">
    <property type="entry name" value="Glycosidases"/>
    <property type="match status" value="1"/>
</dbReference>
<proteinExistence type="inferred from homology"/>
<dbReference type="GO" id="GO:0009253">
    <property type="term" value="P:peptidoglycan catabolic process"/>
    <property type="evidence" value="ECO:0007669"/>
    <property type="project" value="InterPro"/>
</dbReference>
<dbReference type="GO" id="GO:0004222">
    <property type="term" value="F:metalloendopeptidase activity"/>
    <property type="evidence" value="ECO:0007669"/>
    <property type="project" value="TreeGrafter"/>
</dbReference>
<reference evidence="3 4" key="1">
    <citation type="submission" date="2019-06" db="EMBL/GenBank/DDBJ databases">
        <title>Whole genome shotgun sequence of Corynebacterium flavescens NBRC 14136.</title>
        <authorList>
            <person name="Hosoyama A."/>
            <person name="Uohara A."/>
            <person name="Ohji S."/>
            <person name="Ichikawa N."/>
        </authorList>
    </citation>
    <scope>NUCLEOTIDE SEQUENCE [LARGE SCALE GENOMIC DNA]</scope>
    <source>
        <strain evidence="3 4">NBRC 14136</strain>
    </source>
</reference>
<comment type="similarity">
    <text evidence="1">Belongs to the glycosyl hydrolase 25 family.</text>
</comment>
<dbReference type="InterPro" id="IPR017853">
    <property type="entry name" value="GH"/>
</dbReference>
<dbReference type="EMBL" id="BJNB01000016">
    <property type="protein sequence ID" value="GEB97785.1"/>
    <property type="molecule type" value="Genomic_DNA"/>
</dbReference>
<dbReference type="Proteomes" id="UP000315353">
    <property type="component" value="Unassembled WGS sequence"/>
</dbReference>
<dbReference type="GO" id="GO:0016998">
    <property type="term" value="P:cell wall macromolecule catabolic process"/>
    <property type="evidence" value="ECO:0007669"/>
    <property type="project" value="InterPro"/>
</dbReference>
<evidence type="ECO:0000313" key="3">
    <source>
        <dbReference type="EMBL" id="GEB97785.1"/>
    </source>
</evidence>
<dbReference type="RefSeq" id="WP_084559188.1">
    <property type="nucleotide sequence ID" value="NZ_BJNB01000016.1"/>
</dbReference>
<dbReference type="Pfam" id="PF01551">
    <property type="entry name" value="Peptidase_M23"/>
    <property type="match status" value="1"/>
</dbReference>
<dbReference type="SUPFAM" id="SSF51261">
    <property type="entry name" value="Duplicated hybrid motif"/>
    <property type="match status" value="1"/>
</dbReference>